<dbReference type="InterPro" id="IPR000843">
    <property type="entry name" value="HTH_LacI"/>
</dbReference>
<dbReference type="GO" id="GO:0003700">
    <property type="term" value="F:DNA-binding transcription factor activity"/>
    <property type="evidence" value="ECO:0007669"/>
    <property type="project" value="TreeGrafter"/>
</dbReference>
<protein>
    <submittedName>
        <fullName evidence="5">LacI family DNA-binding transcriptional regulator</fullName>
    </submittedName>
</protein>
<dbReference type="AlphaFoldDB" id="A0A506UI09"/>
<name>A0A506UI09_9HYPH</name>
<dbReference type="PANTHER" id="PTHR30146:SF2">
    <property type="entry name" value="HTH-TYPE TRANSCRIPTIONAL REGULATOR GNTR"/>
    <property type="match status" value="1"/>
</dbReference>
<feature type="domain" description="HTH lacI-type" evidence="4">
    <location>
        <begin position="10"/>
        <end position="64"/>
    </location>
</feature>
<evidence type="ECO:0000256" key="2">
    <source>
        <dbReference type="ARBA" id="ARBA00023125"/>
    </source>
</evidence>
<dbReference type="PROSITE" id="PS00356">
    <property type="entry name" value="HTH_LACI_1"/>
    <property type="match status" value="1"/>
</dbReference>
<dbReference type="RefSeq" id="WP_141165250.1">
    <property type="nucleotide sequence ID" value="NZ_VHLH01000001.1"/>
</dbReference>
<dbReference type="InterPro" id="IPR028082">
    <property type="entry name" value="Peripla_BP_I"/>
</dbReference>
<dbReference type="Gene3D" id="3.40.50.2300">
    <property type="match status" value="2"/>
</dbReference>
<dbReference type="PANTHER" id="PTHR30146">
    <property type="entry name" value="LACI-RELATED TRANSCRIPTIONAL REPRESSOR"/>
    <property type="match status" value="1"/>
</dbReference>
<dbReference type="Proteomes" id="UP000320314">
    <property type="component" value="Unassembled WGS sequence"/>
</dbReference>
<dbReference type="SUPFAM" id="SSF47413">
    <property type="entry name" value="lambda repressor-like DNA-binding domains"/>
    <property type="match status" value="1"/>
</dbReference>
<dbReference type="InterPro" id="IPR010982">
    <property type="entry name" value="Lambda_DNA-bd_dom_sf"/>
</dbReference>
<keyword evidence="3" id="KW-0804">Transcription</keyword>
<dbReference type="CDD" id="cd01392">
    <property type="entry name" value="HTH_LacI"/>
    <property type="match status" value="1"/>
</dbReference>
<evidence type="ECO:0000259" key="4">
    <source>
        <dbReference type="PROSITE" id="PS50932"/>
    </source>
</evidence>
<dbReference type="Pfam" id="PF13377">
    <property type="entry name" value="Peripla_BP_3"/>
    <property type="match status" value="1"/>
</dbReference>
<dbReference type="Gene3D" id="1.10.260.40">
    <property type="entry name" value="lambda repressor-like DNA-binding domains"/>
    <property type="match status" value="1"/>
</dbReference>
<dbReference type="PROSITE" id="PS50932">
    <property type="entry name" value="HTH_LACI_2"/>
    <property type="match status" value="1"/>
</dbReference>
<evidence type="ECO:0000313" key="6">
    <source>
        <dbReference type="Proteomes" id="UP000320314"/>
    </source>
</evidence>
<reference evidence="5 6" key="1">
    <citation type="submission" date="2019-06" db="EMBL/GenBank/DDBJ databases">
        <authorList>
            <person name="Li M."/>
        </authorList>
    </citation>
    <scope>NUCLEOTIDE SEQUENCE [LARGE SCALE GENOMIC DNA]</scope>
    <source>
        <strain evidence="5 6">BGMRC6574</strain>
    </source>
</reference>
<dbReference type="GO" id="GO:0000976">
    <property type="term" value="F:transcription cis-regulatory region binding"/>
    <property type="evidence" value="ECO:0007669"/>
    <property type="project" value="TreeGrafter"/>
</dbReference>
<evidence type="ECO:0000256" key="3">
    <source>
        <dbReference type="ARBA" id="ARBA00023163"/>
    </source>
</evidence>
<dbReference type="InterPro" id="IPR046335">
    <property type="entry name" value="LacI/GalR-like_sensor"/>
</dbReference>
<organism evidence="5 6">
    <name type="scientific">Pararhizobium mangrovi</name>
    <dbReference type="NCBI Taxonomy" id="2590452"/>
    <lineage>
        <taxon>Bacteria</taxon>
        <taxon>Pseudomonadati</taxon>
        <taxon>Pseudomonadota</taxon>
        <taxon>Alphaproteobacteria</taxon>
        <taxon>Hyphomicrobiales</taxon>
        <taxon>Rhizobiaceae</taxon>
        <taxon>Rhizobium/Agrobacterium group</taxon>
        <taxon>Pararhizobium</taxon>
    </lineage>
</organism>
<accession>A0A506UI09</accession>
<dbReference type="Pfam" id="PF00356">
    <property type="entry name" value="LacI"/>
    <property type="match status" value="1"/>
</dbReference>
<gene>
    <name evidence="5" type="ORF">FJU11_01645</name>
</gene>
<proteinExistence type="predicted"/>
<dbReference type="SUPFAM" id="SSF53822">
    <property type="entry name" value="Periplasmic binding protein-like I"/>
    <property type="match status" value="1"/>
</dbReference>
<evidence type="ECO:0000313" key="5">
    <source>
        <dbReference type="EMBL" id="TPW32946.1"/>
    </source>
</evidence>
<dbReference type="OrthoDB" id="7170131at2"/>
<sequence>MGRSRTRARVTLSDVAAESGVSTITVSRALREPHRVSAPLRERIDAAVEALGYVPNLAAQALASQHTNVIGVLIPSVTNNVFSDLLSAIYDTVSHTRFQIQLANTQYSVSEEEKLVRIFLNQRPAGLVVTGIDQSAACRQLLSEANCPVIQIMETAPDPIDMMVGFSHYDGAARAARHLIEKGYRRIGFIGARMDPRTQRRMEGCLSVLDAFGMLDRDLVSTTEEISSVNLGAAMLGALVDRRPDLDAVFTNNDDLALGALFECQRRAIAVPDALGICGFNDLEMVRASAPSLTSVDTRRGEMGQRAMTMLMDAIEGKRPQKRVVDLSSTVIARQSTARGTRDDPAR</sequence>
<keyword evidence="1" id="KW-0805">Transcription regulation</keyword>
<dbReference type="CDD" id="cd01575">
    <property type="entry name" value="PBP1_GntR"/>
    <property type="match status" value="1"/>
</dbReference>
<keyword evidence="6" id="KW-1185">Reference proteome</keyword>
<dbReference type="SMART" id="SM00354">
    <property type="entry name" value="HTH_LACI"/>
    <property type="match status" value="1"/>
</dbReference>
<comment type="caution">
    <text evidence="5">The sequence shown here is derived from an EMBL/GenBank/DDBJ whole genome shotgun (WGS) entry which is preliminary data.</text>
</comment>
<dbReference type="EMBL" id="VHLH01000001">
    <property type="protein sequence ID" value="TPW32946.1"/>
    <property type="molecule type" value="Genomic_DNA"/>
</dbReference>
<evidence type="ECO:0000256" key="1">
    <source>
        <dbReference type="ARBA" id="ARBA00023015"/>
    </source>
</evidence>
<keyword evidence="2 5" id="KW-0238">DNA-binding</keyword>